<accession>A0ABS6K283</accession>
<evidence type="ECO:0000256" key="1">
    <source>
        <dbReference type="SAM" id="Phobius"/>
    </source>
</evidence>
<dbReference type="RefSeq" id="WP_088077003.1">
    <property type="nucleotide sequence ID" value="NZ_JAHQCR010000089.1"/>
</dbReference>
<sequence length="81" mass="8962">MHALVIGINPFLWELVIFPLAVIGLGLGLSLWTRKAVAGLVVPLFLAAAYDWWAIQGISAWVILLPIITFALSYFILARKK</sequence>
<evidence type="ECO:0000313" key="2">
    <source>
        <dbReference type="EMBL" id="MBU9724229.1"/>
    </source>
</evidence>
<organism evidence="2 3">
    <name type="scientific">Evansella alkalicola</name>
    <dbReference type="NCBI Taxonomy" id="745819"/>
    <lineage>
        <taxon>Bacteria</taxon>
        <taxon>Bacillati</taxon>
        <taxon>Bacillota</taxon>
        <taxon>Bacilli</taxon>
        <taxon>Bacillales</taxon>
        <taxon>Bacillaceae</taxon>
        <taxon>Evansella</taxon>
    </lineage>
</organism>
<protein>
    <submittedName>
        <fullName evidence="2">Uncharacterized protein</fullName>
    </submittedName>
</protein>
<feature type="transmembrane region" description="Helical" evidence="1">
    <location>
        <begin position="12"/>
        <end position="32"/>
    </location>
</feature>
<keyword evidence="1" id="KW-0812">Transmembrane</keyword>
<gene>
    <name evidence="2" type="ORF">KS407_22660</name>
</gene>
<name>A0ABS6K283_9BACI</name>
<dbReference type="EMBL" id="JAHQCR010000089">
    <property type="protein sequence ID" value="MBU9724229.1"/>
    <property type="molecule type" value="Genomic_DNA"/>
</dbReference>
<reference evidence="2 3" key="1">
    <citation type="submission" date="2021-06" db="EMBL/GenBank/DDBJ databases">
        <title>Bacillus sp. RD4P76, an endophyte from a halophyte.</title>
        <authorList>
            <person name="Sun J.-Q."/>
        </authorList>
    </citation>
    <scope>NUCLEOTIDE SEQUENCE [LARGE SCALE GENOMIC DNA]</scope>
    <source>
        <strain evidence="2 3">JCM 17098</strain>
    </source>
</reference>
<feature type="transmembrane region" description="Helical" evidence="1">
    <location>
        <begin position="52"/>
        <end position="77"/>
    </location>
</feature>
<keyword evidence="1" id="KW-1133">Transmembrane helix</keyword>
<dbReference type="Proteomes" id="UP000790580">
    <property type="component" value="Unassembled WGS sequence"/>
</dbReference>
<keyword evidence="1" id="KW-0472">Membrane</keyword>
<evidence type="ECO:0000313" key="3">
    <source>
        <dbReference type="Proteomes" id="UP000790580"/>
    </source>
</evidence>
<comment type="caution">
    <text evidence="2">The sequence shown here is derived from an EMBL/GenBank/DDBJ whole genome shotgun (WGS) entry which is preliminary data.</text>
</comment>
<proteinExistence type="predicted"/>
<keyword evidence="3" id="KW-1185">Reference proteome</keyword>